<dbReference type="GO" id="GO:0005524">
    <property type="term" value="F:ATP binding"/>
    <property type="evidence" value="ECO:0007669"/>
    <property type="project" value="InterPro"/>
</dbReference>
<keyword evidence="2" id="KW-0418">Kinase</keyword>
<sequence length="553" mass="63630">MEAVKVYVGEEEREYPTGTTFLKIAKEFQNKFQNEIALAMVDNKLQELHKTVQHECHISFVTTKESAGNKAYKRSATLLMLKSFYDVVDVSKLKKVRVLYHLDNGYYCKVTGDIKINEELLKKLKNRMKELVERDIPIHKKTLNSNEAIEKFGEYGMHDKERLFKYRLVSNVNIYSIEKFEDYYYGYMVPSTGYLKNFDLCLFDEGFVLQFPDQDGGTEISGFQPPKKLFQVLKESTKWGEMIGIDTVGALNDKVADGSIKNCILIQEALFEKKIAGIVEKIIQHPDKKLIMIAGPSSSGKTTFSHRLSIQLMAQGLKPHPIPIDNYYLDRDQIPLDEHGERDFECLEALDIERFNKDMLALLAGECVEIPQFSFETGKREMKGRCLQLGKDDILVIEGIHGLNDSLSYELPKESKFKIYISALTQLNIDEHNRIPTTDVRLIRRIVRDARTRGTSAKETLSMWKSVRRGEERHIFPFQEQADIMINSALIYELAVLKLYADPLLFGIEPDEQEYNEAIRLLKFLDYFVSIPSESIPQNSIVREFIGGSCFKV</sequence>
<dbReference type="InterPro" id="IPR027417">
    <property type="entry name" value="P-loop_NTPase"/>
</dbReference>
<dbReference type="InterPro" id="IPR018163">
    <property type="entry name" value="Thr/Ala-tRNA-synth_IIc_edit"/>
</dbReference>
<dbReference type="OrthoDB" id="9764644at2"/>
<name>A0A371AXN3_9FIRM</name>
<dbReference type="SUPFAM" id="SSF81271">
    <property type="entry name" value="TGS-like"/>
    <property type="match status" value="1"/>
</dbReference>
<dbReference type="Gene3D" id="3.40.50.300">
    <property type="entry name" value="P-loop containing nucleotide triphosphate hydrolases"/>
    <property type="match status" value="1"/>
</dbReference>
<protein>
    <submittedName>
        <fullName evidence="2">Nucleoside kinase</fullName>
    </submittedName>
</protein>
<gene>
    <name evidence="2" type="ORF">DWV06_05020</name>
</gene>
<dbReference type="SUPFAM" id="SSF55186">
    <property type="entry name" value="ThrRS/AlaRS common domain"/>
    <property type="match status" value="1"/>
</dbReference>
<evidence type="ECO:0000259" key="1">
    <source>
        <dbReference type="SMART" id="SM00382"/>
    </source>
</evidence>
<evidence type="ECO:0000313" key="2">
    <source>
        <dbReference type="EMBL" id="RDU24338.1"/>
    </source>
</evidence>
<proteinExistence type="predicted"/>
<dbReference type="InterPro" id="IPR012675">
    <property type="entry name" value="Beta-grasp_dom_sf"/>
</dbReference>
<feature type="domain" description="AAA+ ATPase" evidence="1">
    <location>
        <begin position="287"/>
        <end position="448"/>
    </location>
</feature>
<dbReference type="SMART" id="SM00382">
    <property type="entry name" value="AAA"/>
    <property type="match status" value="1"/>
</dbReference>
<dbReference type="InterPro" id="IPR006083">
    <property type="entry name" value="PRK/URK"/>
</dbReference>
<dbReference type="InterPro" id="IPR012676">
    <property type="entry name" value="TGS-like"/>
</dbReference>
<dbReference type="PANTHER" id="PTHR10285">
    <property type="entry name" value="URIDINE KINASE"/>
    <property type="match status" value="1"/>
</dbReference>
<accession>A0A371AXN3</accession>
<dbReference type="Proteomes" id="UP000255036">
    <property type="component" value="Unassembled WGS sequence"/>
</dbReference>
<comment type="caution">
    <text evidence="2">The sequence shown here is derived from an EMBL/GenBank/DDBJ whole genome shotgun (WGS) entry which is preliminary data.</text>
</comment>
<keyword evidence="2" id="KW-0808">Transferase</keyword>
<dbReference type="SUPFAM" id="SSF52540">
    <property type="entry name" value="P-loop containing nucleoside triphosphate hydrolases"/>
    <property type="match status" value="1"/>
</dbReference>
<dbReference type="InterPro" id="IPR003593">
    <property type="entry name" value="AAA+_ATPase"/>
</dbReference>
<dbReference type="EMBL" id="QRCT01000013">
    <property type="protein sequence ID" value="RDU24338.1"/>
    <property type="molecule type" value="Genomic_DNA"/>
</dbReference>
<dbReference type="RefSeq" id="WP_115481082.1">
    <property type="nucleotide sequence ID" value="NZ_QRCT01000013.1"/>
</dbReference>
<keyword evidence="3" id="KW-1185">Reference proteome</keyword>
<evidence type="ECO:0000313" key="3">
    <source>
        <dbReference type="Proteomes" id="UP000255036"/>
    </source>
</evidence>
<dbReference type="Gene3D" id="3.10.20.30">
    <property type="match status" value="1"/>
</dbReference>
<dbReference type="CDD" id="cd02028">
    <property type="entry name" value="UMPK_like"/>
    <property type="match status" value="1"/>
</dbReference>
<dbReference type="Gene3D" id="3.30.980.10">
    <property type="entry name" value="Threonyl-trna Synthetase, Chain A, domain 2"/>
    <property type="match status" value="1"/>
</dbReference>
<dbReference type="AlphaFoldDB" id="A0A371AXN3"/>
<dbReference type="Pfam" id="PF00485">
    <property type="entry name" value="PRK"/>
    <property type="match status" value="1"/>
</dbReference>
<dbReference type="GO" id="GO:0016301">
    <property type="term" value="F:kinase activity"/>
    <property type="evidence" value="ECO:0007669"/>
    <property type="project" value="UniProtKB-KW"/>
</dbReference>
<organism evidence="2 3">
    <name type="scientific">Anaerosacchariphilus polymeriproducens</name>
    <dbReference type="NCBI Taxonomy" id="1812858"/>
    <lineage>
        <taxon>Bacteria</taxon>
        <taxon>Bacillati</taxon>
        <taxon>Bacillota</taxon>
        <taxon>Clostridia</taxon>
        <taxon>Lachnospirales</taxon>
        <taxon>Lachnospiraceae</taxon>
        <taxon>Anaerosacchariphilus</taxon>
    </lineage>
</organism>
<reference evidence="2 3" key="1">
    <citation type="submission" date="2018-07" db="EMBL/GenBank/DDBJ databases">
        <title>Anaerosacharophilus polymeroproducens gen. nov. sp. nov., an anaerobic bacterium isolated from salt field.</title>
        <authorList>
            <person name="Kim W."/>
            <person name="Yang S.-H."/>
            <person name="Oh J."/>
            <person name="Lee J.-H."/>
            <person name="Kwon K.K."/>
        </authorList>
    </citation>
    <scope>NUCLEOTIDE SEQUENCE [LARGE SCALE GENOMIC DNA]</scope>
    <source>
        <strain evidence="2 3">MCWD5</strain>
    </source>
</reference>